<sequence>ADAMPFAVIMPEQSSRMRRALKAPPLLRPVSTYSTDTSGYPQTPVTQNGDVEEGADVKSDRGTPTPTAVMKSDHLPYMDGAPRDLKGVFVRRFRWGVVDVLDPMHCDFAALRTAVLSTHFKVLKMNTKEVLYEKYRTEKLLARRATRNISDEDRKRLLEDRKPLSSTSSFTSSLSPPSPFPILISTTLPRLFLSSAINIECPAFRSIVSSTTVYTWLTSIIEYLSVLPLLLTMRASSPPPDTVHSTHRVAMQNFMAGDPLSLERIRSTLVRLEDTIIFSLIERAQFAHNARIYARGGIGELTALGVEGSWLEWFLKETESFHDEYPFTPASELPAPLLPTLKYPSLLHANTVNVNPTILSLYIALVPRITQAASRRASDSVANDDDGQYGSAATLDVEVLQALSKRVHFGKFVSESKFRADPAAFVAHIVARDRAALGDLITKPEVERRLLKRVRNKARLYGQEVGEDGVPTPVPTPVAEAEAAGKIEVESVVELYEHYIIPLTKEVEACSFL</sequence>
<evidence type="ECO:0000256" key="9">
    <source>
        <dbReference type="ARBA" id="ARBA00023222"/>
    </source>
</evidence>
<evidence type="ECO:0000256" key="5">
    <source>
        <dbReference type="ARBA" id="ARBA00022490"/>
    </source>
</evidence>
<evidence type="ECO:0000256" key="11">
    <source>
        <dbReference type="ARBA" id="ARBA00023979"/>
    </source>
</evidence>
<keyword evidence="6" id="KW-0827">Tyrosine biosynthesis</keyword>
<keyword evidence="10" id="KW-0413">Isomerase</keyword>
<gene>
    <name evidence="15" type="ORF">EW145_g8178</name>
</gene>
<dbReference type="PANTHER" id="PTHR21145">
    <property type="entry name" value="CHORISMATE MUTASE"/>
    <property type="match status" value="1"/>
</dbReference>
<feature type="non-terminal residue" evidence="15">
    <location>
        <position position="1"/>
    </location>
</feature>
<dbReference type="InterPro" id="IPR036263">
    <property type="entry name" value="Chorismate_II_sf"/>
</dbReference>
<evidence type="ECO:0000259" key="14">
    <source>
        <dbReference type="PROSITE" id="PS51719"/>
    </source>
</evidence>
<keyword evidence="9" id="KW-0584">Phenylalanine biosynthesis</keyword>
<evidence type="ECO:0000313" key="15">
    <source>
        <dbReference type="EMBL" id="THG94249.1"/>
    </source>
</evidence>
<dbReference type="InterPro" id="IPR030379">
    <property type="entry name" value="G_SEPTIN_dom"/>
</dbReference>
<keyword evidence="8" id="KW-0057">Aromatic amino acid biosynthesis</keyword>
<comment type="catalytic activity">
    <reaction evidence="11">
        <text>chorismate = prephenate</text>
        <dbReference type="Rhea" id="RHEA:13897"/>
        <dbReference type="ChEBI" id="CHEBI:29748"/>
        <dbReference type="ChEBI" id="CHEBI:29934"/>
        <dbReference type="EC" id="5.4.99.5"/>
    </reaction>
    <physiologicalReaction direction="left-to-right" evidence="11">
        <dbReference type="Rhea" id="RHEA:13898"/>
    </physiologicalReaction>
</comment>
<dbReference type="GO" id="GO:0005525">
    <property type="term" value="F:GTP binding"/>
    <property type="evidence" value="ECO:0007669"/>
    <property type="project" value="UniProtKB-KW"/>
</dbReference>
<keyword evidence="7" id="KW-0028">Amino-acid biosynthesis</keyword>
<dbReference type="GO" id="GO:0005737">
    <property type="term" value="C:cytoplasm"/>
    <property type="evidence" value="ECO:0007669"/>
    <property type="project" value="UniProtKB-SubCell"/>
</dbReference>
<organism evidence="15 16">
    <name type="scientific">Phellinidium pouzarii</name>
    <dbReference type="NCBI Taxonomy" id="167371"/>
    <lineage>
        <taxon>Eukaryota</taxon>
        <taxon>Fungi</taxon>
        <taxon>Dikarya</taxon>
        <taxon>Basidiomycota</taxon>
        <taxon>Agaricomycotina</taxon>
        <taxon>Agaricomycetes</taxon>
        <taxon>Hymenochaetales</taxon>
        <taxon>Hymenochaetaceae</taxon>
        <taxon>Phellinidium</taxon>
    </lineage>
</organism>
<dbReference type="UniPathway" id="UPA00120">
    <property type="reaction ID" value="UER00203"/>
</dbReference>
<dbReference type="Proteomes" id="UP000308199">
    <property type="component" value="Unassembled WGS sequence"/>
</dbReference>
<comment type="subcellular location">
    <subcellularLocation>
        <location evidence="1">Cytoplasm</location>
    </subcellularLocation>
</comment>
<feature type="region of interest" description="Disordered" evidence="13">
    <location>
        <begin position="31"/>
        <end position="68"/>
    </location>
</feature>
<dbReference type="InterPro" id="IPR002701">
    <property type="entry name" value="CM_II_prokaryot"/>
</dbReference>
<dbReference type="SUPFAM" id="SSF48600">
    <property type="entry name" value="Chorismate mutase II"/>
    <property type="match status" value="1"/>
</dbReference>
<evidence type="ECO:0000256" key="2">
    <source>
        <dbReference type="ARBA" id="ARBA00004817"/>
    </source>
</evidence>
<dbReference type="GO" id="GO:0004106">
    <property type="term" value="F:chorismate mutase activity"/>
    <property type="evidence" value="ECO:0007669"/>
    <property type="project" value="UniProtKB-EC"/>
</dbReference>
<dbReference type="AlphaFoldDB" id="A0A4S4KD33"/>
<dbReference type="PROSITE" id="PS51169">
    <property type="entry name" value="CHORISMATE_MUT_3"/>
    <property type="match status" value="1"/>
</dbReference>
<dbReference type="NCBIfam" id="TIGR01802">
    <property type="entry name" value="CM_pl-yst"/>
    <property type="match status" value="1"/>
</dbReference>
<evidence type="ECO:0000256" key="6">
    <source>
        <dbReference type="ARBA" id="ARBA00022498"/>
    </source>
</evidence>
<accession>A0A4S4KD33</accession>
<evidence type="ECO:0000256" key="8">
    <source>
        <dbReference type="ARBA" id="ARBA00023141"/>
    </source>
</evidence>
<dbReference type="EMBL" id="SGPK01001134">
    <property type="protein sequence ID" value="THG94249.1"/>
    <property type="molecule type" value="Genomic_DNA"/>
</dbReference>
<dbReference type="GO" id="GO:0006571">
    <property type="term" value="P:tyrosine biosynthetic process"/>
    <property type="evidence" value="ECO:0007669"/>
    <property type="project" value="UniProtKB-KW"/>
</dbReference>
<dbReference type="PANTHER" id="PTHR21145:SF12">
    <property type="entry name" value="CHORISMATE MUTASE"/>
    <property type="match status" value="1"/>
</dbReference>
<dbReference type="InterPro" id="IPR037039">
    <property type="entry name" value="CM_AroQ_sf_eucaryotic"/>
</dbReference>
<dbReference type="PROSITE" id="PS51719">
    <property type="entry name" value="G_SEPTIN"/>
    <property type="match status" value="1"/>
</dbReference>
<dbReference type="Gene3D" id="3.40.50.300">
    <property type="entry name" value="P-loop containing nucleotide triphosphate hydrolases"/>
    <property type="match status" value="1"/>
</dbReference>
<dbReference type="GO" id="GO:0009094">
    <property type="term" value="P:L-phenylalanine biosynthetic process"/>
    <property type="evidence" value="ECO:0007669"/>
    <property type="project" value="UniProtKB-KW"/>
</dbReference>
<keyword evidence="5" id="KW-0963">Cytoplasm</keyword>
<proteinExistence type="inferred from homology"/>
<dbReference type="Gene3D" id="1.10.590.10">
    <property type="entry name" value="Chorismate mutase, AroQ class superfamily, eukaryotic"/>
    <property type="match status" value="1"/>
</dbReference>
<evidence type="ECO:0000313" key="16">
    <source>
        <dbReference type="Proteomes" id="UP000308199"/>
    </source>
</evidence>
<dbReference type="Pfam" id="PF01817">
    <property type="entry name" value="CM_2"/>
    <property type="match status" value="1"/>
</dbReference>
<evidence type="ECO:0000256" key="1">
    <source>
        <dbReference type="ARBA" id="ARBA00004496"/>
    </source>
</evidence>
<evidence type="ECO:0000256" key="10">
    <source>
        <dbReference type="ARBA" id="ARBA00023235"/>
    </source>
</evidence>
<evidence type="ECO:0000256" key="13">
    <source>
        <dbReference type="SAM" id="MobiDB-lite"/>
    </source>
</evidence>
<dbReference type="GO" id="GO:0046417">
    <property type="term" value="P:chorismate metabolic process"/>
    <property type="evidence" value="ECO:0007669"/>
    <property type="project" value="InterPro"/>
</dbReference>
<protein>
    <recommendedName>
        <fullName evidence="4">Chorismate mutase</fullName>
        <ecNumber evidence="3">5.4.99.5</ecNumber>
    </recommendedName>
</protein>
<comment type="caution">
    <text evidence="15">The sequence shown here is derived from an EMBL/GenBank/DDBJ whole genome shotgun (WGS) entry which is preliminary data.</text>
</comment>
<feature type="compositionally biased region" description="Polar residues" evidence="13">
    <location>
        <begin position="31"/>
        <end position="49"/>
    </location>
</feature>
<dbReference type="Pfam" id="PF00735">
    <property type="entry name" value="Septin"/>
    <property type="match status" value="1"/>
</dbReference>
<feature type="domain" description="Septin-type G" evidence="14">
    <location>
        <begin position="1"/>
        <end position="142"/>
    </location>
</feature>
<keyword evidence="12" id="KW-0547">Nucleotide-binding</keyword>
<comment type="pathway">
    <text evidence="2">Metabolic intermediate biosynthesis; prephenate biosynthesis; prephenate from chorismate: step 1/1.</text>
</comment>
<comment type="similarity">
    <text evidence="12">Belongs to the TRAFAC class TrmE-Era-EngA-EngB-Septin-like GTPase superfamily. Septin GTPase family.</text>
</comment>
<dbReference type="OrthoDB" id="191918at2759"/>
<dbReference type="InterPro" id="IPR027417">
    <property type="entry name" value="P-loop_NTPase"/>
</dbReference>
<evidence type="ECO:0000256" key="3">
    <source>
        <dbReference type="ARBA" id="ARBA00012404"/>
    </source>
</evidence>
<evidence type="ECO:0000256" key="4">
    <source>
        <dbReference type="ARBA" id="ARBA00020296"/>
    </source>
</evidence>
<name>A0A4S4KD33_9AGAM</name>
<keyword evidence="12" id="KW-0342">GTP-binding</keyword>
<dbReference type="EC" id="5.4.99.5" evidence="3"/>
<dbReference type="InterPro" id="IPR008238">
    <property type="entry name" value="Chorismate_mutase_AroQ_euk"/>
</dbReference>
<evidence type="ECO:0000256" key="12">
    <source>
        <dbReference type="RuleBase" id="RU004560"/>
    </source>
</evidence>
<reference evidence="15 16" key="1">
    <citation type="submission" date="2019-02" db="EMBL/GenBank/DDBJ databases">
        <title>Genome sequencing of the rare red list fungi Phellinidium pouzarii.</title>
        <authorList>
            <person name="Buettner E."/>
            <person name="Kellner H."/>
        </authorList>
    </citation>
    <scope>NUCLEOTIDE SEQUENCE [LARGE SCALE GENOMIC DNA]</scope>
    <source>
        <strain evidence="15 16">DSM 108285</strain>
    </source>
</reference>
<keyword evidence="16" id="KW-1185">Reference proteome</keyword>
<evidence type="ECO:0000256" key="7">
    <source>
        <dbReference type="ARBA" id="ARBA00022605"/>
    </source>
</evidence>